<gene>
    <name evidence="4" type="ORF">WICMUC_001146</name>
</gene>
<dbReference type="OrthoDB" id="348201at2759"/>
<organism evidence="4 5">
    <name type="scientific">Wickerhamomyces mucosus</name>
    <dbReference type="NCBI Taxonomy" id="1378264"/>
    <lineage>
        <taxon>Eukaryota</taxon>
        <taxon>Fungi</taxon>
        <taxon>Dikarya</taxon>
        <taxon>Ascomycota</taxon>
        <taxon>Saccharomycotina</taxon>
        <taxon>Saccharomycetes</taxon>
        <taxon>Phaffomycetales</taxon>
        <taxon>Wickerhamomycetaceae</taxon>
        <taxon>Wickerhamomyces</taxon>
    </lineage>
</organism>
<dbReference type="InterPro" id="IPR013929">
    <property type="entry name" value="RPAP1_C"/>
</dbReference>
<sequence>MDLIGDIIEHDTSDAAPVSKLEIKPLPVVGFPQPKKISSFKSKIKKSPTEQNPKIETKKYEGLERLSDAEKKLNYDNMSESEKIHLENIEILNNLSMEEKMAKKDELINSMDPKVLMKLLMRSEQKLVNRRDGVDDREKEEGVNRLKNGDFQGYNEWIGGFRNDWKENTFEDDAINDALRANIKSSIDQDFKGTIQNEDVSNPNSKNARFYEHQDLGYQTTNEDKTQAPIVQHRDYELDQNLDEIAPPSYQINQQADLQPFEETIQNVHFLKPSSEFEQLDPNDENFNVKLHEKYFPDLPRDTEKLKWMEPLPKITPDDLIINDVSELRFNFNGDLMISTENSSVDTSMGLHHHSEKPSLPGYTLKELSHLSRSKFPGQRCIAIQTLGRILHKLGKGKYNIIPEFIDDNNEIVVEENDEIIEKGKVRFNQMFWGIIDELKIIDTLTEFSNDNNLSVKNYSTEALWLWKQGGGNKRYAN</sequence>
<comment type="caution">
    <text evidence="4">The sequence shown here is derived from an EMBL/GenBank/DDBJ whole genome shotgun (WGS) entry which is preliminary data.</text>
</comment>
<name>A0A9P8PVK7_9ASCO</name>
<dbReference type="AlphaFoldDB" id="A0A9P8PVK7"/>
<accession>A0A9P8PVK7</accession>
<dbReference type="EMBL" id="JAEUBF010000389">
    <property type="protein sequence ID" value="KAH3679136.1"/>
    <property type="molecule type" value="Genomic_DNA"/>
</dbReference>
<dbReference type="Pfam" id="PF08621">
    <property type="entry name" value="RPAP1_N"/>
    <property type="match status" value="1"/>
</dbReference>
<evidence type="ECO:0000259" key="3">
    <source>
        <dbReference type="Pfam" id="PF08621"/>
    </source>
</evidence>
<evidence type="ECO:0000313" key="5">
    <source>
        <dbReference type="Proteomes" id="UP000769528"/>
    </source>
</evidence>
<evidence type="ECO:0000256" key="1">
    <source>
        <dbReference type="ARBA" id="ARBA00009953"/>
    </source>
</evidence>
<feature type="domain" description="RPAP1 C-terminal" evidence="2">
    <location>
        <begin position="327"/>
        <end position="394"/>
    </location>
</feature>
<feature type="domain" description="RPAP1 N-terminal" evidence="3">
    <location>
        <begin position="82"/>
        <end position="126"/>
    </location>
</feature>
<comment type="similarity">
    <text evidence="1">Belongs to the RPAP1 family.</text>
</comment>
<dbReference type="Proteomes" id="UP000769528">
    <property type="component" value="Unassembled WGS sequence"/>
</dbReference>
<dbReference type="InterPro" id="IPR013930">
    <property type="entry name" value="RPAP1_N"/>
</dbReference>
<dbReference type="PANTHER" id="PTHR21483">
    <property type="entry name" value="RNA POLYMERASE II-ASSOCIATED PROTEIN 1"/>
    <property type="match status" value="1"/>
</dbReference>
<dbReference type="InterPro" id="IPR039913">
    <property type="entry name" value="RPAP1/Rba50"/>
</dbReference>
<evidence type="ECO:0008006" key="6">
    <source>
        <dbReference type="Google" id="ProtNLM"/>
    </source>
</evidence>
<keyword evidence="5" id="KW-1185">Reference proteome</keyword>
<reference evidence="4" key="2">
    <citation type="submission" date="2021-01" db="EMBL/GenBank/DDBJ databases">
        <authorList>
            <person name="Schikora-Tamarit M.A."/>
        </authorList>
    </citation>
    <scope>NUCLEOTIDE SEQUENCE</scope>
    <source>
        <strain evidence="4">CBS6341</strain>
    </source>
</reference>
<protein>
    <recommendedName>
        <fullName evidence="6">RNA polymerase II-associated protein RBA50</fullName>
    </recommendedName>
</protein>
<proteinExistence type="inferred from homology"/>
<evidence type="ECO:0000259" key="2">
    <source>
        <dbReference type="Pfam" id="PF08620"/>
    </source>
</evidence>
<dbReference type="Pfam" id="PF08620">
    <property type="entry name" value="RPAP1_C"/>
    <property type="match status" value="1"/>
</dbReference>
<evidence type="ECO:0000313" key="4">
    <source>
        <dbReference type="EMBL" id="KAH3679136.1"/>
    </source>
</evidence>
<reference evidence="4" key="1">
    <citation type="journal article" date="2021" name="Open Biol.">
        <title>Shared evolutionary footprints suggest mitochondrial oxidative damage underlies multiple complex I losses in fungi.</title>
        <authorList>
            <person name="Schikora-Tamarit M.A."/>
            <person name="Marcet-Houben M."/>
            <person name="Nosek J."/>
            <person name="Gabaldon T."/>
        </authorList>
    </citation>
    <scope>NUCLEOTIDE SEQUENCE</scope>
    <source>
        <strain evidence="4">CBS6341</strain>
    </source>
</reference>
<dbReference type="PANTHER" id="PTHR21483:SF18">
    <property type="entry name" value="RNA POLYMERASE II-ASSOCIATED PROTEIN 1"/>
    <property type="match status" value="1"/>
</dbReference>
<dbReference type="GO" id="GO:0006366">
    <property type="term" value="P:transcription by RNA polymerase II"/>
    <property type="evidence" value="ECO:0007669"/>
    <property type="project" value="InterPro"/>
</dbReference>